<proteinExistence type="inferred from homology"/>
<evidence type="ECO:0000313" key="6">
    <source>
        <dbReference type="EMBL" id="UEM12371.1"/>
    </source>
</evidence>
<dbReference type="SFLD" id="SFLDS00003">
    <property type="entry name" value="Haloacid_Dehalogenase"/>
    <property type="match status" value="1"/>
</dbReference>
<comment type="similarity">
    <text evidence="3">Belongs to the HAD-like hydrolase superfamily. CbbY/CbbZ/Gph/YieH family.</text>
</comment>
<dbReference type="RefSeq" id="WP_208089200.1">
    <property type="nucleotide sequence ID" value="NZ_CP086136.1"/>
</dbReference>
<dbReference type="EC" id="3.1.3.18" evidence="4"/>
<evidence type="ECO:0000313" key="7">
    <source>
        <dbReference type="Proteomes" id="UP000664702"/>
    </source>
</evidence>
<evidence type="ECO:0000256" key="3">
    <source>
        <dbReference type="ARBA" id="ARBA00006171"/>
    </source>
</evidence>
<dbReference type="GO" id="GO:0008967">
    <property type="term" value="F:phosphoglycolate phosphatase activity"/>
    <property type="evidence" value="ECO:0007669"/>
    <property type="project" value="UniProtKB-EC"/>
</dbReference>
<keyword evidence="5" id="KW-0378">Hydrolase</keyword>
<dbReference type="GO" id="GO:0006281">
    <property type="term" value="P:DNA repair"/>
    <property type="evidence" value="ECO:0007669"/>
    <property type="project" value="TreeGrafter"/>
</dbReference>
<reference evidence="5" key="1">
    <citation type="submission" date="2021-03" db="EMBL/GenBank/DDBJ databases">
        <title>Whole Genome Sequence of Bradyrhizobium sp. Strain 144S4.</title>
        <authorList>
            <person name="Bromfield E.S.P."/>
            <person name="Cloutier S."/>
        </authorList>
    </citation>
    <scope>NUCLEOTIDE SEQUENCE [LARGE SCALE GENOMIC DNA]</scope>
    <source>
        <strain evidence="5">144S4</strain>
    </source>
</reference>
<dbReference type="InterPro" id="IPR036412">
    <property type="entry name" value="HAD-like_sf"/>
</dbReference>
<dbReference type="SUPFAM" id="SSF56784">
    <property type="entry name" value="HAD-like"/>
    <property type="match status" value="1"/>
</dbReference>
<evidence type="ECO:0000256" key="1">
    <source>
        <dbReference type="ARBA" id="ARBA00000830"/>
    </source>
</evidence>
<dbReference type="EMBL" id="JAGEMI010000001">
    <property type="protein sequence ID" value="MBO1868867.1"/>
    <property type="molecule type" value="Genomic_DNA"/>
</dbReference>
<dbReference type="AlphaFoldDB" id="A0A939S419"/>
<dbReference type="KEGG" id="bban:J4G43_049585"/>
<accession>A0A939S419</accession>
<dbReference type="GO" id="GO:0005829">
    <property type="term" value="C:cytosol"/>
    <property type="evidence" value="ECO:0007669"/>
    <property type="project" value="TreeGrafter"/>
</dbReference>
<dbReference type="InterPro" id="IPR050155">
    <property type="entry name" value="HAD-like_hydrolase_sf"/>
</dbReference>
<dbReference type="Proteomes" id="UP000664702">
    <property type="component" value="Chromosome"/>
</dbReference>
<reference evidence="6 7" key="2">
    <citation type="journal article" date="2022" name="Int. J. Syst. Evol. Microbiol.">
        <title>Strains of Bradyrhizobium barranii sp. nov. associated with legumes native to Canada are symbionts of soybeans and belong to different subspecies (subsp. barranii subsp. nov. and subsp. apii subsp. nov.) and symbiovars (sv. glycinearum and sv. septentrionale).</title>
        <authorList>
            <person name="Bromfield E.S.P."/>
            <person name="Cloutier S."/>
            <person name="Wasai-Hara S."/>
            <person name="Minamisawa K."/>
        </authorList>
    </citation>
    <scope>NUCLEOTIDE SEQUENCE [LARGE SCALE GENOMIC DNA]</scope>
    <source>
        <strain evidence="6 7">144S4</strain>
    </source>
</reference>
<dbReference type="EMBL" id="CP086136">
    <property type="protein sequence ID" value="UEM12371.1"/>
    <property type="molecule type" value="Genomic_DNA"/>
</dbReference>
<dbReference type="PANTHER" id="PTHR43434:SF1">
    <property type="entry name" value="PHOSPHOGLYCOLATE PHOSPHATASE"/>
    <property type="match status" value="1"/>
</dbReference>
<sequence length="446" mass="50737">MTTDVVDFLNSFEDSGVIKIKILGHTGRSIVAPIDRFAAGREAAGIDRRVEIQILLRDKGAESPRRRAQIIFAEEHANSLIQKYPWLKIEVRYYSALQTLRGTIVRLADGSKRALFSAYEWTLKPQPIQGQDRFQPIRTAAVTWSKSLQSHKSPNHEHNRLLSIVENWFDYYWGPGLIHTIAFDFDDTIIDTYEAKIKAWIFGIEQLLREPQWAEYLALEFRRSFEASTEARFSLLKGIVDSVPHASDILKNVLRSAPSEIEDFLDKKRSTFRREALFPPQMSKPELEDYVNSKVFPGVKEAFQEIRGRGYSIAVASLTDEERIESALKLAGIPHVGIIVGRNEYQDRELKGHIKNDKIFLIRKIANLSGVPVSRVLYVGDHEKDEAAARDIGASFIHARLIASLKASADKRTLSFEDYSKLIHAIELAESRVRASEDVPHAGRHY</sequence>
<evidence type="ECO:0000256" key="2">
    <source>
        <dbReference type="ARBA" id="ARBA00004818"/>
    </source>
</evidence>
<organism evidence="5">
    <name type="scientific">Bradyrhizobium barranii subsp. barranii</name>
    <dbReference type="NCBI Taxonomy" id="2823807"/>
    <lineage>
        <taxon>Bacteria</taxon>
        <taxon>Pseudomonadati</taxon>
        <taxon>Pseudomonadota</taxon>
        <taxon>Alphaproteobacteria</taxon>
        <taxon>Hyphomicrobiales</taxon>
        <taxon>Nitrobacteraceae</taxon>
        <taxon>Bradyrhizobium</taxon>
        <taxon>Bradyrhizobium barranii</taxon>
    </lineage>
</organism>
<dbReference type="Pfam" id="PF00702">
    <property type="entry name" value="Hydrolase"/>
    <property type="match status" value="1"/>
</dbReference>
<name>A0A939S419_9BRAD</name>
<evidence type="ECO:0000313" key="5">
    <source>
        <dbReference type="EMBL" id="MBO1868867.1"/>
    </source>
</evidence>
<evidence type="ECO:0000256" key="4">
    <source>
        <dbReference type="ARBA" id="ARBA00013078"/>
    </source>
</evidence>
<dbReference type="InterPro" id="IPR023214">
    <property type="entry name" value="HAD_sf"/>
</dbReference>
<dbReference type="Gene3D" id="3.40.50.1000">
    <property type="entry name" value="HAD superfamily/HAD-like"/>
    <property type="match status" value="1"/>
</dbReference>
<comment type="catalytic activity">
    <reaction evidence="1">
        <text>2-phosphoglycolate + H2O = glycolate + phosphate</text>
        <dbReference type="Rhea" id="RHEA:14369"/>
        <dbReference type="ChEBI" id="CHEBI:15377"/>
        <dbReference type="ChEBI" id="CHEBI:29805"/>
        <dbReference type="ChEBI" id="CHEBI:43474"/>
        <dbReference type="ChEBI" id="CHEBI:58033"/>
        <dbReference type="EC" id="3.1.3.18"/>
    </reaction>
</comment>
<comment type="pathway">
    <text evidence="2">Organic acid metabolism; glycolate biosynthesis; glycolate from 2-phosphoglycolate: step 1/1.</text>
</comment>
<protein>
    <recommendedName>
        <fullName evidence="4">phosphoglycolate phosphatase</fullName>
        <ecNumber evidence="4">3.1.3.18</ecNumber>
    </recommendedName>
</protein>
<dbReference type="SFLD" id="SFLDG01129">
    <property type="entry name" value="C1.5:_HAD__Beta-PGM__Phosphata"/>
    <property type="match status" value="1"/>
</dbReference>
<dbReference type="PANTHER" id="PTHR43434">
    <property type="entry name" value="PHOSPHOGLYCOLATE PHOSPHATASE"/>
    <property type="match status" value="1"/>
</dbReference>
<gene>
    <name evidence="6" type="ORF">J4G43_049585</name>
    <name evidence="5" type="ORF">J4G43_51240</name>
</gene>